<evidence type="ECO:0000313" key="1">
    <source>
        <dbReference type="EMBL" id="MFD2162232.1"/>
    </source>
</evidence>
<gene>
    <name evidence="1" type="ORF">ACFSJU_07495</name>
</gene>
<keyword evidence="2" id="KW-1185">Reference proteome</keyword>
<organism evidence="1 2">
    <name type="scientific">Paradesertivirga mongoliensis</name>
    <dbReference type="NCBI Taxonomy" id="2100740"/>
    <lineage>
        <taxon>Bacteria</taxon>
        <taxon>Pseudomonadati</taxon>
        <taxon>Bacteroidota</taxon>
        <taxon>Sphingobacteriia</taxon>
        <taxon>Sphingobacteriales</taxon>
        <taxon>Sphingobacteriaceae</taxon>
        <taxon>Paradesertivirga</taxon>
    </lineage>
</organism>
<evidence type="ECO:0008006" key="3">
    <source>
        <dbReference type="Google" id="ProtNLM"/>
    </source>
</evidence>
<dbReference type="RefSeq" id="WP_255897702.1">
    <property type="nucleotide sequence ID" value="NZ_JAFMZO010000001.1"/>
</dbReference>
<reference evidence="2" key="1">
    <citation type="journal article" date="2019" name="Int. J. Syst. Evol. Microbiol.">
        <title>The Global Catalogue of Microorganisms (GCM) 10K type strain sequencing project: providing services to taxonomists for standard genome sequencing and annotation.</title>
        <authorList>
            <consortium name="The Broad Institute Genomics Platform"/>
            <consortium name="The Broad Institute Genome Sequencing Center for Infectious Disease"/>
            <person name="Wu L."/>
            <person name="Ma J."/>
        </authorList>
    </citation>
    <scope>NUCLEOTIDE SEQUENCE [LARGE SCALE GENOMIC DNA]</scope>
    <source>
        <strain evidence="2">KCTC 42217</strain>
    </source>
</reference>
<dbReference type="EMBL" id="JBHUHZ010000001">
    <property type="protein sequence ID" value="MFD2162232.1"/>
    <property type="molecule type" value="Genomic_DNA"/>
</dbReference>
<evidence type="ECO:0000313" key="2">
    <source>
        <dbReference type="Proteomes" id="UP001597387"/>
    </source>
</evidence>
<proteinExistence type="predicted"/>
<name>A0ABW4ZL20_9SPHI</name>
<comment type="caution">
    <text evidence="1">The sequence shown here is derived from an EMBL/GenBank/DDBJ whole genome shotgun (WGS) entry which is preliminary data.</text>
</comment>
<dbReference type="Proteomes" id="UP001597387">
    <property type="component" value="Unassembled WGS sequence"/>
</dbReference>
<sequence>MNPRLFVYPKDIQLITGKSERYSRTCYKKIKEHYQKEEHHYVTVQELARYYGLGVEELGRIIR</sequence>
<accession>A0ABW4ZL20</accession>
<protein>
    <recommendedName>
        <fullName evidence="3">Mor transcription activator domain-containing protein</fullName>
    </recommendedName>
</protein>